<dbReference type="InterPro" id="IPR029058">
    <property type="entry name" value="AB_hydrolase_fold"/>
</dbReference>
<dbReference type="RefSeq" id="WP_323447898.1">
    <property type="nucleotide sequence ID" value="NZ_BSBI01000006.1"/>
</dbReference>
<accession>A0ABQ5NZR7</accession>
<dbReference type="GO" id="GO:0016787">
    <property type="term" value="F:hydrolase activity"/>
    <property type="evidence" value="ECO:0007669"/>
    <property type="project" value="UniProtKB-KW"/>
</dbReference>
<evidence type="ECO:0000256" key="1">
    <source>
        <dbReference type="SAM" id="SignalP"/>
    </source>
</evidence>
<dbReference type="SUPFAM" id="SSF53474">
    <property type="entry name" value="alpha/beta-Hydrolases"/>
    <property type="match status" value="1"/>
</dbReference>
<keyword evidence="1" id="KW-0732">Signal</keyword>
<proteinExistence type="predicted"/>
<evidence type="ECO:0000313" key="3">
    <source>
        <dbReference type="Proteomes" id="UP001291653"/>
    </source>
</evidence>
<feature type="signal peptide" evidence="1">
    <location>
        <begin position="1"/>
        <end position="29"/>
    </location>
</feature>
<keyword evidence="2" id="KW-0378">Hydrolase</keyword>
<sequence length="418" mass="43323">MNTAKLRPLGLTAAAATVALSLTAASAPAVGAAAPTAPAKAKQPVPGAVLTSYKLAPGLLRITGGRTAGNPSQFHGVLGVPRGKGPHPVVVVLHGSHHNCVSPGNPYIARKPVKTTWPLVCAKPGAPVKNGLGPDYLRQNVGQSYLVEELTRQGFAAVAIDVVSPEIWWGGETEPDKGYKQLIDAHLRLLRDLGQGKDHGLKVKGLKGRLDTSRVGLVGHSRGGGHVLSPGAAKRPGLFGAVAIQPAESGEAATHKVPVLNIRGGCDEDVSPTAGLDTMKRLAKSGSTRVAADVLLAGTGHRMLNTNLSATDPGGTIGDCARGKVASPAAARSQTARLTAEFLAQALRKSPSYSLPAVKGLAPKAVNLRKGGPALRLRPAERRAYTEPHRIPLVSSERRILPAIPKNLEINKQPDAGI</sequence>
<gene>
    <name evidence="2" type="ORF">SYYSPA8_16140</name>
</gene>
<evidence type="ECO:0000313" key="2">
    <source>
        <dbReference type="EMBL" id="GLF95847.1"/>
    </source>
</evidence>
<organism evidence="2 3">
    <name type="scientific">Streptomyces yaizuensis</name>
    <dbReference type="NCBI Taxonomy" id="2989713"/>
    <lineage>
        <taxon>Bacteria</taxon>
        <taxon>Bacillati</taxon>
        <taxon>Actinomycetota</taxon>
        <taxon>Actinomycetes</taxon>
        <taxon>Kitasatosporales</taxon>
        <taxon>Streptomycetaceae</taxon>
        <taxon>Streptomyces</taxon>
    </lineage>
</organism>
<name>A0ABQ5NZR7_9ACTN</name>
<comment type="caution">
    <text evidence="2">The sequence shown here is derived from an EMBL/GenBank/DDBJ whole genome shotgun (WGS) entry which is preliminary data.</text>
</comment>
<dbReference type="Gene3D" id="3.40.50.1820">
    <property type="entry name" value="alpha/beta hydrolase"/>
    <property type="match status" value="1"/>
</dbReference>
<keyword evidence="3" id="KW-1185">Reference proteome</keyword>
<feature type="chain" id="PRO_5047086969" evidence="1">
    <location>
        <begin position="30"/>
        <end position="418"/>
    </location>
</feature>
<dbReference type="EMBL" id="BSBI01000006">
    <property type="protein sequence ID" value="GLF95847.1"/>
    <property type="molecule type" value="Genomic_DNA"/>
</dbReference>
<protein>
    <submittedName>
        <fullName evidence="2">Alpha/beta hydrolase</fullName>
    </submittedName>
</protein>
<dbReference type="Proteomes" id="UP001291653">
    <property type="component" value="Unassembled WGS sequence"/>
</dbReference>
<reference evidence="2 3" key="1">
    <citation type="submission" date="2022-10" db="EMBL/GenBank/DDBJ databases">
        <title>Draft genome sequence of Streptomyces sp. YSPA8.</title>
        <authorList>
            <person name="Moriuchi R."/>
            <person name="Dohra H."/>
            <person name="Yamamura H."/>
            <person name="Kodani S."/>
        </authorList>
    </citation>
    <scope>NUCLEOTIDE SEQUENCE [LARGE SCALE GENOMIC DNA]</scope>
    <source>
        <strain evidence="2 3">YSPA8</strain>
    </source>
</reference>